<dbReference type="AlphaFoldDB" id="A0A811JWR6"/>
<sequence>MRPRTSRPDRPIEVPKSQNHRRPRNQRRSVGAPARAQEAEPGRSADEVLGHHKMVHSKKTQLELHVVLQIKELDQSNIEHKKKSSWSSTS</sequence>
<gene>
    <name evidence="2" type="ORF">BOKJ2_LOCUS2239</name>
</gene>
<dbReference type="EMBL" id="CAJFDH010000001">
    <property type="protein sequence ID" value="CAD5207555.1"/>
    <property type="molecule type" value="Genomic_DNA"/>
</dbReference>
<comment type="caution">
    <text evidence="2">The sequence shown here is derived from an EMBL/GenBank/DDBJ whole genome shotgun (WGS) entry which is preliminary data.</text>
</comment>
<feature type="compositionally biased region" description="Basic and acidic residues" evidence="1">
    <location>
        <begin position="37"/>
        <end position="50"/>
    </location>
</feature>
<name>A0A811JWR6_9BILA</name>
<feature type="compositionally biased region" description="Basic residues" evidence="1">
    <location>
        <begin position="18"/>
        <end position="27"/>
    </location>
</feature>
<reference evidence="2" key="1">
    <citation type="submission" date="2020-09" db="EMBL/GenBank/DDBJ databases">
        <authorList>
            <person name="Kikuchi T."/>
        </authorList>
    </citation>
    <scope>NUCLEOTIDE SEQUENCE</scope>
    <source>
        <strain evidence="2">SH1</strain>
    </source>
</reference>
<evidence type="ECO:0000313" key="2">
    <source>
        <dbReference type="EMBL" id="CAD5207555.1"/>
    </source>
</evidence>
<protein>
    <submittedName>
        <fullName evidence="2">Uncharacterized protein</fullName>
    </submittedName>
</protein>
<dbReference type="Proteomes" id="UP000614601">
    <property type="component" value="Unassembled WGS sequence"/>
</dbReference>
<keyword evidence="3" id="KW-1185">Reference proteome</keyword>
<dbReference type="Proteomes" id="UP000783686">
    <property type="component" value="Unassembled WGS sequence"/>
</dbReference>
<feature type="compositionally biased region" description="Basic and acidic residues" evidence="1">
    <location>
        <begin position="1"/>
        <end position="13"/>
    </location>
</feature>
<organism evidence="2 3">
    <name type="scientific">Bursaphelenchus okinawaensis</name>
    <dbReference type="NCBI Taxonomy" id="465554"/>
    <lineage>
        <taxon>Eukaryota</taxon>
        <taxon>Metazoa</taxon>
        <taxon>Ecdysozoa</taxon>
        <taxon>Nematoda</taxon>
        <taxon>Chromadorea</taxon>
        <taxon>Rhabditida</taxon>
        <taxon>Tylenchina</taxon>
        <taxon>Tylenchomorpha</taxon>
        <taxon>Aphelenchoidea</taxon>
        <taxon>Aphelenchoididae</taxon>
        <taxon>Bursaphelenchus</taxon>
    </lineage>
</organism>
<accession>A0A811JWR6</accession>
<dbReference type="EMBL" id="CAJFCW020000001">
    <property type="protein sequence ID" value="CAG9086105.1"/>
    <property type="molecule type" value="Genomic_DNA"/>
</dbReference>
<evidence type="ECO:0000256" key="1">
    <source>
        <dbReference type="SAM" id="MobiDB-lite"/>
    </source>
</evidence>
<proteinExistence type="predicted"/>
<evidence type="ECO:0000313" key="3">
    <source>
        <dbReference type="Proteomes" id="UP000614601"/>
    </source>
</evidence>
<feature type="region of interest" description="Disordered" evidence="1">
    <location>
        <begin position="1"/>
        <end position="61"/>
    </location>
</feature>